<keyword evidence="2" id="KW-1185">Reference proteome</keyword>
<accession>A0A6H5IZT0</accession>
<dbReference type="EMBL" id="CADCXV010001279">
    <property type="protein sequence ID" value="CAB0043184.1"/>
    <property type="molecule type" value="Genomic_DNA"/>
</dbReference>
<organism evidence="1 2">
    <name type="scientific">Trichogramma brassicae</name>
    <dbReference type="NCBI Taxonomy" id="86971"/>
    <lineage>
        <taxon>Eukaryota</taxon>
        <taxon>Metazoa</taxon>
        <taxon>Ecdysozoa</taxon>
        <taxon>Arthropoda</taxon>
        <taxon>Hexapoda</taxon>
        <taxon>Insecta</taxon>
        <taxon>Pterygota</taxon>
        <taxon>Neoptera</taxon>
        <taxon>Endopterygota</taxon>
        <taxon>Hymenoptera</taxon>
        <taxon>Apocrita</taxon>
        <taxon>Proctotrupomorpha</taxon>
        <taxon>Chalcidoidea</taxon>
        <taxon>Trichogrammatidae</taxon>
        <taxon>Trichogramma</taxon>
    </lineage>
</organism>
<dbReference type="AlphaFoldDB" id="A0A6H5IZT0"/>
<sequence>MDYAAAVYNALTVAQNLKLQRLQNACVRFVFGFIGWRDHVTPYRLALGWLSVRRRREYLIALLAINIIRNRSPASLASRFILTSSRPGLRRSARRRAPPLCYTAPRTSTMNRSFVITASRILNELPFPIDLTDVACDHRTALYDHFLSLDRADWTDRCLAEGLVLVPPALERGLVPAHWESVKSSRIQSTIISILYLLYCIKLFSSPC</sequence>
<proteinExistence type="predicted"/>
<reference evidence="1 2" key="1">
    <citation type="submission" date="2020-02" db="EMBL/GenBank/DDBJ databases">
        <authorList>
            <person name="Ferguson B K."/>
        </authorList>
    </citation>
    <scope>NUCLEOTIDE SEQUENCE [LARGE SCALE GENOMIC DNA]</scope>
</reference>
<gene>
    <name evidence="1" type="ORF">TBRA_LOCUS14772</name>
</gene>
<dbReference type="OrthoDB" id="5953030at2759"/>
<protein>
    <submittedName>
        <fullName evidence="1">Uncharacterized protein</fullName>
    </submittedName>
</protein>
<evidence type="ECO:0000313" key="2">
    <source>
        <dbReference type="Proteomes" id="UP000479190"/>
    </source>
</evidence>
<evidence type="ECO:0000313" key="1">
    <source>
        <dbReference type="EMBL" id="CAB0043184.1"/>
    </source>
</evidence>
<dbReference type="Proteomes" id="UP000479190">
    <property type="component" value="Unassembled WGS sequence"/>
</dbReference>
<name>A0A6H5IZT0_9HYME</name>